<dbReference type="PANTHER" id="PTHR37838:SF1">
    <property type="entry name" value="NA(+)-TRANSLOCATING NADH-QUINONE REDUCTASE SUBUNIT C"/>
    <property type="match status" value="1"/>
</dbReference>
<feature type="domain" description="FMN-binding" evidence="17">
    <location>
        <begin position="145"/>
        <end position="241"/>
    </location>
</feature>
<keyword evidence="2 16" id="KW-1003">Cell membrane</keyword>
<evidence type="ECO:0000256" key="10">
    <source>
        <dbReference type="ARBA" id="ARBA00023027"/>
    </source>
</evidence>
<reference evidence="18" key="1">
    <citation type="submission" date="2022-09" db="EMBL/GenBank/DDBJ databases">
        <title>Aureispira anguillicida sp. nov., isolated from Leptocephalus of Japanese eel Anguilla japonica.</title>
        <authorList>
            <person name="Yuasa K."/>
            <person name="Mekata T."/>
            <person name="Ikunari K."/>
        </authorList>
    </citation>
    <scope>NUCLEOTIDE SEQUENCE</scope>
    <source>
        <strain evidence="18">EL160426</strain>
    </source>
</reference>
<keyword evidence="13 16" id="KW-0830">Ubiquinone</keyword>
<feature type="transmembrane region" description="Helical" evidence="16">
    <location>
        <begin position="9"/>
        <end position="28"/>
    </location>
</feature>
<keyword evidence="5 16" id="KW-0285">Flavoprotein</keyword>
<dbReference type="GO" id="GO:0006814">
    <property type="term" value="P:sodium ion transport"/>
    <property type="evidence" value="ECO:0007669"/>
    <property type="project" value="UniProtKB-UniRule"/>
</dbReference>
<keyword evidence="9 16" id="KW-1133">Transmembrane helix</keyword>
<evidence type="ECO:0000256" key="13">
    <source>
        <dbReference type="ARBA" id="ARBA00023075"/>
    </source>
</evidence>
<dbReference type="GO" id="GO:0016655">
    <property type="term" value="F:oxidoreductase activity, acting on NAD(P)H, quinone or similar compound as acceptor"/>
    <property type="evidence" value="ECO:0007669"/>
    <property type="project" value="UniProtKB-UniRule"/>
</dbReference>
<evidence type="ECO:0000256" key="14">
    <source>
        <dbReference type="ARBA" id="ARBA00023136"/>
    </source>
</evidence>
<organism evidence="18 19">
    <name type="scientific">Aureispira anguillae</name>
    <dbReference type="NCBI Taxonomy" id="2864201"/>
    <lineage>
        <taxon>Bacteria</taxon>
        <taxon>Pseudomonadati</taxon>
        <taxon>Bacteroidota</taxon>
        <taxon>Saprospiria</taxon>
        <taxon>Saprospirales</taxon>
        <taxon>Saprospiraceae</taxon>
        <taxon>Aureispira</taxon>
    </lineage>
</organism>
<dbReference type="HAMAP" id="MF_00427">
    <property type="entry name" value="NqrC"/>
    <property type="match status" value="1"/>
</dbReference>
<dbReference type="EC" id="7.2.1.1" evidence="16"/>
<evidence type="ECO:0000256" key="7">
    <source>
        <dbReference type="ARBA" id="ARBA00022692"/>
    </source>
</evidence>
<gene>
    <name evidence="16" type="primary">nqrC</name>
    <name evidence="18" type="ORF">AsAng_0034080</name>
</gene>
<dbReference type="KEGG" id="aup:AsAng_0034080"/>
<keyword evidence="14 16" id="KW-0472">Membrane</keyword>
<keyword evidence="7 16" id="KW-0812">Transmembrane</keyword>
<evidence type="ECO:0000256" key="2">
    <source>
        <dbReference type="ARBA" id="ARBA00022475"/>
    </source>
</evidence>
<evidence type="ECO:0000256" key="6">
    <source>
        <dbReference type="ARBA" id="ARBA00022643"/>
    </source>
</evidence>
<comment type="function">
    <text evidence="16">NQR complex catalyzes the reduction of ubiquinone-1 to ubiquinol by two successive reactions, coupled with the transport of Na(+) ions from the cytoplasm to the periplasm. NqrA to NqrE are probably involved in the second step, the conversion of ubisemiquinone to ubiquinol.</text>
</comment>
<comment type="cofactor">
    <cofactor evidence="16">
        <name>FMN</name>
        <dbReference type="ChEBI" id="CHEBI:58210"/>
    </cofactor>
</comment>
<dbReference type="SMART" id="SM00900">
    <property type="entry name" value="FMN_bind"/>
    <property type="match status" value="1"/>
</dbReference>
<dbReference type="AlphaFoldDB" id="A0A916DSQ7"/>
<evidence type="ECO:0000256" key="12">
    <source>
        <dbReference type="ARBA" id="ARBA00023065"/>
    </source>
</evidence>
<evidence type="ECO:0000256" key="5">
    <source>
        <dbReference type="ARBA" id="ARBA00022630"/>
    </source>
</evidence>
<keyword evidence="6 16" id="KW-0288">FMN</keyword>
<evidence type="ECO:0000256" key="3">
    <source>
        <dbReference type="ARBA" id="ARBA00022519"/>
    </source>
</evidence>
<evidence type="ECO:0000256" key="1">
    <source>
        <dbReference type="ARBA" id="ARBA00022448"/>
    </source>
</evidence>
<evidence type="ECO:0000256" key="16">
    <source>
        <dbReference type="HAMAP-Rule" id="MF_00427"/>
    </source>
</evidence>
<evidence type="ECO:0000313" key="18">
    <source>
        <dbReference type="EMBL" id="BDS12684.1"/>
    </source>
</evidence>
<keyword evidence="8 16" id="KW-1278">Translocase</keyword>
<keyword evidence="19" id="KW-1185">Reference proteome</keyword>
<evidence type="ECO:0000256" key="8">
    <source>
        <dbReference type="ARBA" id="ARBA00022967"/>
    </source>
</evidence>
<sequence length="253" mass="28036">MGEKKEMNVYVYVLMITSVTALILSLLYTSLNPIFEANRAEAKKVAILSCIPDSTIVLGDPSSVEKAYGKVEMVAVTESGQVFTKDDLDKINATATGGAKKYKELAELDLGNEEKRKPEDRLYPVYEYSNENGKKTYVVAIRGNGLWDKIWAYIALEADLNTIAGVYFDHKNETPGLGAEIKDSEKFKAQFIGKKVFEGSNVALTVLKRPKKGEHFVTGISGATITSDGVTVMFDKGMSKYETYFETLHNNKK</sequence>
<keyword evidence="1 16" id="KW-0813">Transport</keyword>
<dbReference type="GO" id="GO:0010181">
    <property type="term" value="F:FMN binding"/>
    <property type="evidence" value="ECO:0007669"/>
    <property type="project" value="UniProtKB-UniRule"/>
</dbReference>
<keyword evidence="4 16" id="KW-0597">Phosphoprotein</keyword>
<dbReference type="InterPro" id="IPR007329">
    <property type="entry name" value="FMN-bd"/>
</dbReference>
<evidence type="ECO:0000256" key="15">
    <source>
        <dbReference type="ARBA" id="ARBA00023201"/>
    </source>
</evidence>
<evidence type="ECO:0000259" key="17">
    <source>
        <dbReference type="SMART" id="SM00900"/>
    </source>
</evidence>
<dbReference type="InterPro" id="IPR010204">
    <property type="entry name" value="NqrC"/>
</dbReference>
<keyword evidence="11 16" id="KW-0915">Sodium</keyword>
<dbReference type="NCBIfam" id="TIGR01938">
    <property type="entry name" value="nqrC"/>
    <property type="match status" value="1"/>
</dbReference>
<evidence type="ECO:0000313" key="19">
    <source>
        <dbReference type="Proteomes" id="UP001060919"/>
    </source>
</evidence>
<keyword evidence="3" id="KW-0997">Cell inner membrane</keyword>
<keyword evidence="10 16" id="KW-0520">NAD</keyword>
<dbReference type="RefSeq" id="WP_264788044.1">
    <property type="nucleotide sequence ID" value="NZ_AP026867.1"/>
</dbReference>
<evidence type="ECO:0000256" key="4">
    <source>
        <dbReference type="ARBA" id="ARBA00022553"/>
    </source>
</evidence>
<evidence type="ECO:0000256" key="9">
    <source>
        <dbReference type="ARBA" id="ARBA00022989"/>
    </source>
</evidence>
<proteinExistence type="inferred from homology"/>
<dbReference type="GO" id="GO:0005886">
    <property type="term" value="C:plasma membrane"/>
    <property type="evidence" value="ECO:0007669"/>
    <property type="project" value="UniProtKB-SubCell"/>
</dbReference>
<dbReference type="PANTHER" id="PTHR37838">
    <property type="entry name" value="NA(+)-TRANSLOCATING NADH-QUINONE REDUCTASE SUBUNIT C"/>
    <property type="match status" value="1"/>
</dbReference>
<feature type="modified residue" description="FMN phosphoryl threonine" evidence="16">
    <location>
        <position position="224"/>
    </location>
</feature>
<keyword evidence="15 16" id="KW-0739">Sodium transport</keyword>
<dbReference type="Pfam" id="PF04205">
    <property type="entry name" value="FMN_bind"/>
    <property type="match status" value="1"/>
</dbReference>
<keyword evidence="12 16" id="KW-0406">Ion transport</keyword>
<dbReference type="EMBL" id="AP026867">
    <property type="protein sequence ID" value="BDS12684.1"/>
    <property type="molecule type" value="Genomic_DNA"/>
</dbReference>
<comment type="caution">
    <text evidence="16">Lacks conserved residue(s) required for the propagation of feature annotation.</text>
</comment>
<dbReference type="Proteomes" id="UP001060919">
    <property type="component" value="Chromosome"/>
</dbReference>
<comment type="similarity">
    <text evidence="16">Belongs to the NqrC family.</text>
</comment>
<evidence type="ECO:0000256" key="11">
    <source>
        <dbReference type="ARBA" id="ARBA00023053"/>
    </source>
</evidence>
<comment type="subcellular location">
    <subcellularLocation>
        <location evidence="16">Cell membrane</location>
        <topology evidence="16">Single-pass membrane protein</topology>
    </subcellularLocation>
</comment>
<protein>
    <recommendedName>
        <fullName evidence="16">Na(+)-translocating NADH-quinone reductase subunit C</fullName>
        <shortName evidence="16">Na(+)-NQR subunit C</shortName>
        <shortName evidence="16">Na(+)-translocating NQR subunit C</shortName>
        <ecNumber evidence="16">7.2.1.1</ecNumber>
    </recommendedName>
    <alternativeName>
        <fullName evidence="16">NQR complex subunit C</fullName>
    </alternativeName>
    <alternativeName>
        <fullName evidence="16">NQR-1 subunit C</fullName>
    </alternativeName>
</protein>
<comment type="subunit">
    <text evidence="16">Composed of six subunits; NqrA, NqrB, NqrC, NqrD, NqrE and NqrF.</text>
</comment>
<name>A0A916DSQ7_9BACT</name>
<accession>A0A916DSQ7</accession>
<comment type="catalytic activity">
    <reaction evidence="16">
        <text>a ubiquinone + n Na(+)(in) + NADH + H(+) = a ubiquinol + n Na(+)(out) + NAD(+)</text>
        <dbReference type="Rhea" id="RHEA:47748"/>
        <dbReference type="Rhea" id="RHEA-COMP:9565"/>
        <dbReference type="Rhea" id="RHEA-COMP:9566"/>
        <dbReference type="ChEBI" id="CHEBI:15378"/>
        <dbReference type="ChEBI" id="CHEBI:16389"/>
        <dbReference type="ChEBI" id="CHEBI:17976"/>
        <dbReference type="ChEBI" id="CHEBI:29101"/>
        <dbReference type="ChEBI" id="CHEBI:57540"/>
        <dbReference type="ChEBI" id="CHEBI:57945"/>
        <dbReference type="EC" id="7.2.1.1"/>
    </reaction>
</comment>